<dbReference type="AlphaFoldDB" id="A0A399D4X0"/>
<dbReference type="EMBL" id="QWET01000001">
    <property type="protein sequence ID" value="RIH66955.1"/>
    <property type="molecule type" value="Genomic_DNA"/>
</dbReference>
<name>A0A399D4X0_9BACT</name>
<evidence type="ECO:0000313" key="2">
    <source>
        <dbReference type="Proteomes" id="UP000266441"/>
    </source>
</evidence>
<dbReference type="PROSITE" id="PS51318">
    <property type="entry name" value="TAT"/>
    <property type="match status" value="1"/>
</dbReference>
<reference evidence="1 2" key="1">
    <citation type="journal article" date="2015" name="Int. J. Syst. Evol. Microbiol.">
        <title>Mariniphaga sediminis sp. nov., isolated from coastal sediment.</title>
        <authorList>
            <person name="Wang F.Q."/>
            <person name="Shen Q.Y."/>
            <person name="Chen G.J."/>
            <person name="Du Z.J."/>
        </authorList>
    </citation>
    <scope>NUCLEOTIDE SEQUENCE [LARGE SCALE GENOMIC DNA]</scope>
    <source>
        <strain evidence="1 2">SY21</strain>
    </source>
</reference>
<keyword evidence="2" id="KW-1185">Reference proteome</keyword>
<dbReference type="Proteomes" id="UP000266441">
    <property type="component" value="Unassembled WGS sequence"/>
</dbReference>
<gene>
    <name evidence="1" type="ORF">D1164_00545</name>
</gene>
<evidence type="ECO:0008006" key="3">
    <source>
        <dbReference type="Google" id="ProtNLM"/>
    </source>
</evidence>
<accession>A0A399D4X0</accession>
<organism evidence="1 2">
    <name type="scientific">Mariniphaga sediminis</name>
    <dbReference type="NCBI Taxonomy" id="1628158"/>
    <lineage>
        <taxon>Bacteria</taxon>
        <taxon>Pseudomonadati</taxon>
        <taxon>Bacteroidota</taxon>
        <taxon>Bacteroidia</taxon>
        <taxon>Marinilabiliales</taxon>
        <taxon>Prolixibacteraceae</taxon>
        <taxon>Mariniphaga</taxon>
    </lineage>
</organism>
<sequence>MTSKGFTRRDFLGRTTAGLAGAAVSPAILGFDRQSAGETTGNQFQRSVSDFNTEVERLPAEELYDYHKRLSSGPVHVWRRDLETQREKNEMSVPDKGWTITWATGSGVIMENAVRDFCDYLDKSHRVQVEREAKDSLRDWKRYRRRIVAGTKEQLPGCGKTLEKTKDYEIQVTPDSIVVCGYDERGTMFGLYNLEARMNLREAPFLPKDLKVVRHSLYNTRMVLSWMGWMEWPDQLLSHLAHDGFDGIFAGVYTNPNGDRTTAETSTDFYARLMYGVRKQDPEKIKDLIKRASGFGIKVYTPIIWQYLGTKESEEELRKLVRDIVTEFPDIRGYVLLTEGFWYKKWGGGHGASKEYLQEWARNWSYAAGIVEEECHKINPDIEILPWEYNIDFRPQNTEIKRYFIQQLPENTTPMLTWENGKSFEIDGMQGYLRDYSLNQIGPAEVTDAQIDEARKRSMNVFSKVDTFASWQYGTIPYLPCPYQWYDRYSALEKYGISGTLESWSSGYKPNFISQLRAWTCWTDYPSRDELLKQIASVIFGKNQQEQVLKAWEHFSQAIRFVPDTGPNMGTNNAVGNPLFFQVPPARTGTFDYSWGDPSWRVPFNPYWPFTVSRMVFFPDFSNRINKAEQYARSATGIVAGKETKILPVFLKYLKKAIDEMEKGLILYRAAAVNSPERKREEAVREVVVAEQLQRMMQSDYAILEFEDLRLQLVKEKNKGAFETILDRMESVLKDEVERTKLSLLAATKDSRLGFQFEQDYVYTPYSLTEKLKVLTDTLNSQLPDARKKGYF</sequence>
<dbReference type="InterPro" id="IPR006311">
    <property type="entry name" value="TAT_signal"/>
</dbReference>
<dbReference type="RefSeq" id="WP_119347981.1">
    <property type="nucleotide sequence ID" value="NZ_QWET01000001.1"/>
</dbReference>
<evidence type="ECO:0000313" key="1">
    <source>
        <dbReference type="EMBL" id="RIH66955.1"/>
    </source>
</evidence>
<protein>
    <recommendedName>
        <fullName evidence="3">Twin-arginine translocation signal domain-containing protein</fullName>
    </recommendedName>
</protein>
<dbReference type="OrthoDB" id="8727830at2"/>
<proteinExistence type="predicted"/>
<comment type="caution">
    <text evidence="1">The sequence shown here is derived from an EMBL/GenBank/DDBJ whole genome shotgun (WGS) entry which is preliminary data.</text>
</comment>